<gene>
    <name evidence="3" type="ORF">DFR50_1182</name>
</gene>
<dbReference type="InterPro" id="IPR005654">
    <property type="entry name" value="ATPase_AFG1-like"/>
</dbReference>
<proteinExistence type="predicted"/>
<organism evidence="3 4">
    <name type="scientific">Roseiarcus fermentans</name>
    <dbReference type="NCBI Taxonomy" id="1473586"/>
    <lineage>
        <taxon>Bacteria</taxon>
        <taxon>Pseudomonadati</taxon>
        <taxon>Pseudomonadota</taxon>
        <taxon>Alphaproteobacteria</taxon>
        <taxon>Hyphomicrobiales</taxon>
        <taxon>Roseiarcaceae</taxon>
        <taxon>Roseiarcus</taxon>
    </lineage>
</organism>
<dbReference type="NCBIfam" id="NF040713">
    <property type="entry name" value="ZapE"/>
    <property type="match status" value="1"/>
</dbReference>
<dbReference type="RefSeq" id="WP_113890351.1">
    <property type="nucleotide sequence ID" value="NZ_QNRK01000018.1"/>
</dbReference>
<dbReference type="Pfam" id="PF03969">
    <property type="entry name" value="AFG1_ATPase"/>
    <property type="match status" value="1"/>
</dbReference>
<keyword evidence="4" id="KW-1185">Reference proteome</keyword>
<dbReference type="InterPro" id="IPR027417">
    <property type="entry name" value="P-loop_NTPase"/>
</dbReference>
<dbReference type="GO" id="GO:0005524">
    <property type="term" value="F:ATP binding"/>
    <property type="evidence" value="ECO:0007669"/>
    <property type="project" value="UniProtKB-KW"/>
</dbReference>
<dbReference type="EMBL" id="QNRK01000018">
    <property type="protein sequence ID" value="RBP10516.1"/>
    <property type="molecule type" value="Genomic_DNA"/>
</dbReference>
<dbReference type="PANTHER" id="PTHR12169">
    <property type="entry name" value="ATPASE N2B"/>
    <property type="match status" value="1"/>
</dbReference>
<evidence type="ECO:0000313" key="4">
    <source>
        <dbReference type="Proteomes" id="UP000253529"/>
    </source>
</evidence>
<keyword evidence="2" id="KW-0067">ATP-binding</keyword>
<dbReference type="OrthoDB" id="9774491at2"/>
<sequence length="389" mass="42181">MTSISGRYRALLDERRIEADPAQAALVEKLDALAARLGAWRPAAARPGVLARFMGARAAEAPRGLYVHGSVGRGKTMLMDLFFASVAAPRKRRAHFHAFMADVHARLHEWRQARKVGTVTGEDPIAPVAADLAREASVLCFDEFAVRDIADAMILGRLFTALFAAGVVVVATSNVAPGDLYRDGLNRALFLPFVALLRERCEVVELDARTDYRLEKLVRAPVYTTPLGPAADAALDAMFSTLTGAPRGHPAQIELLGRHLDVPQALGGVARFDFDALCRKPLGSADYLEIAERFHTVVVDRIPVLRPTERNEAKRFINLIDTLYDMRVKLVASAAAEPEALFAGADGAEAFEFARTASRLAEMRSADYLALPHGSEAARLGDLGGIAET</sequence>
<evidence type="ECO:0000313" key="3">
    <source>
        <dbReference type="EMBL" id="RBP10516.1"/>
    </source>
</evidence>
<dbReference type="GO" id="GO:0005737">
    <property type="term" value="C:cytoplasm"/>
    <property type="evidence" value="ECO:0007669"/>
    <property type="project" value="TreeGrafter"/>
</dbReference>
<keyword evidence="3" id="KW-0132">Cell division</keyword>
<dbReference type="GO" id="GO:0016887">
    <property type="term" value="F:ATP hydrolysis activity"/>
    <property type="evidence" value="ECO:0007669"/>
    <property type="project" value="InterPro"/>
</dbReference>
<dbReference type="GO" id="GO:0051301">
    <property type="term" value="P:cell division"/>
    <property type="evidence" value="ECO:0007669"/>
    <property type="project" value="UniProtKB-KW"/>
</dbReference>
<dbReference type="Gene3D" id="3.40.50.300">
    <property type="entry name" value="P-loop containing nucleotide triphosphate hydrolases"/>
    <property type="match status" value="1"/>
</dbReference>
<dbReference type="Proteomes" id="UP000253529">
    <property type="component" value="Unassembled WGS sequence"/>
</dbReference>
<accession>A0A366F8R9</accession>
<protein>
    <submittedName>
        <fullName evidence="3">Cell division protein ZapE</fullName>
    </submittedName>
</protein>
<reference evidence="3 4" key="1">
    <citation type="submission" date="2018-06" db="EMBL/GenBank/DDBJ databases">
        <title>Genomic Encyclopedia of Type Strains, Phase IV (KMG-IV): sequencing the most valuable type-strain genomes for metagenomic binning, comparative biology and taxonomic classification.</title>
        <authorList>
            <person name="Goeker M."/>
        </authorList>
    </citation>
    <scope>NUCLEOTIDE SEQUENCE [LARGE SCALE GENOMIC DNA]</scope>
    <source>
        <strain evidence="3 4">DSM 24875</strain>
    </source>
</reference>
<keyword evidence="3" id="KW-0131">Cell cycle</keyword>
<comment type="caution">
    <text evidence="3">The sequence shown here is derived from an EMBL/GenBank/DDBJ whole genome shotgun (WGS) entry which is preliminary data.</text>
</comment>
<evidence type="ECO:0000256" key="1">
    <source>
        <dbReference type="ARBA" id="ARBA00022741"/>
    </source>
</evidence>
<dbReference type="AlphaFoldDB" id="A0A366F8R9"/>
<name>A0A366F8R9_9HYPH</name>
<dbReference type="PANTHER" id="PTHR12169:SF6">
    <property type="entry name" value="AFG1-LIKE ATPASE"/>
    <property type="match status" value="1"/>
</dbReference>
<evidence type="ECO:0000256" key="2">
    <source>
        <dbReference type="ARBA" id="ARBA00022840"/>
    </source>
</evidence>
<dbReference type="SUPFAM" id="SSF52540">
    <property type="entry name" value="P-loop containing nucleoside triphosphate hydrolases"/>
    <property type="match status" value="1"/>
</dbReference>
<keyword evidence="1" id="KW-0547">Nucleotide-binding</keyword>